<dbReference type="InterPro" id="IPR049315">
    <property type="entry name" value="GDC-P_N"/>
</dbReference>
<keyword evidence="13" id="KW-1185">Reference proteome</keyword>
<keyword evidence="6 8" id="KW-0560">Oxidoreductase</keyword>
<comment type="cofactor">
    <cofactor evidence="1 8 9">
        <name>pyridoxal 5'-phosphate</name>
        <dbReference type="ChEBI" id="CHEBI:597326"/>
    </cofactor>
</comment>
<organism evidence="12 13">
    <name type="scientific">Rhodocytophaga rosea</name>
    <dbReference type="NCBI Taxonomy" id="2704465"/>
    <lineage>
        <taxon>Bacteria</taxon>
        <taxon>Pseudomonadati</taxon>
        <taxon>Bacteroidota</taxon>
        <taxon>Cytophagia</taxon>
        <taxon>Cytophagales</taxon>
        <taxon>Rhodocytophagaceae</taxon>
        <taxon>Rhodocytophaga</taxon>
    </lineage>
</organism>
<evidence type="ECO:0000256" key="7">
    <source>
        <dbReference type="ARBA" id="ARBA00049026"/>
    </source>
</evidence>
<evidence type="ECO:0000256" key="2">
    <source>
        <dbReference type="ARBA" id="ARBA00003788"/>
    </source>
</evidence>
<dbReference type="FunFam" id="3.90.1150.10:FF:000007">
    <property type="entry name" value="Glycine dehydrogenase (decarboxylating), mitochondrial"/>
    <property type="match status" value="1"/>
</dbReference>
<comment type="function">
    <text evidence="2 8">The glycine cleavage system catalyzes the degradation of glycine. The P protein binds the alpha-amino group of glycine through its pyridoxal phosphate cofactor; CO(2) is released and the remaining methylamine moiety is then transferred to the lipoamide cofactor of the H protein.</text>
</comment>
<proteinExistence type="inferred from homology"/>
<dbReference type="PANTHER" id="PTHR11773">
    <property type="entry name" value="GLYCINE DEHYDROGENASE, DECARBOXYLATING"/>
    <property type="match status" value="1"/>
</dbReference>
<dbReference type="NCBIfam" id="TIGR00461">
    <property type="entry name" value="gcvP"/>
    <property type="match status" value="1"/>
</dbReference>
<dbReference type="FunFam" id="3.40.640.10:FF:000007">
    <property type="entry name" value="glycine dehydrogenase (Decarboxylating), mitochondrial"/>
    <property type="match status" value="1"/>
</dbReference>
<sequence>MKINLTHSEAFESRHNGPDASQVEEMLRTIGVDSLETLIAQTVPGTIRLKKELNLPLPKTEDQFLKDFKKVAHQNKVFKSYIGLGYHDCIVPKVILRNIMENPGWYTAYTPYQAEIAQGRLEALLNYQTMVIDLTGMEIANASLLDEATAAAEAMTLMHALRKGSRKEADVFFVSDLVLPQTIDVLRTRAIPLGIEIKTGSHISADLTDTSIFGLLLQYPGHNGTVYDYTSLIATAHELDITVAVAADLLSLTLLTPPGEMGADVVVGSSQRFGVPMGYGGPHAAFFATKDAYKRLIPGRIIGVSVDAQGNRALRMALQTREQHIRREKATSNICTAQVLLSVMASSYAVYHGPKGIRTIGERVYGLTSLLATSLKKLGFAIENEVYFDTLKIAVKNNDQKEAVEKMAVANELNFRYFEDAYIGISINETTTIDDVEQIVEIFAEACNLRVDFDIIGLANSITLTIPDTLTRQSAYLQHPVFNKHHSEHEMLRYMKSLENKDLSLAHSMIPLGSCTMKLNATAEMIPVTWPEFSNIHPFAPVEQTGGYQQIFRDLNAWLCEVTGFAAMSLQPNSGAQGEYAGLMVIRAYHLSRGDVHRDVALIPSSAHGTNPASAVMAGMKVVVTKTDERGNIDVADLKQKAIKYKDNLSCLMVTYPSTHGVFEESIQEICQLIHENGGQVYMDGANMNAQVGLTSPATIGADVCHLNLHKTFCIPHGGGGPGMGPIGVAAHLTPFLPGHAVVQTGGEKAIHAVSAAPWGSASILPISYAYISMMGGEGLRRATEMAILNANYIKARLQEHYPVLYAGSNGRCAHEMIIDCRSFKQFGVEVEDIAKRLMDYGFHAPTVSFPVAGTLMIEPTESEPKEELDRFCEAMISIREEIREVEQGKADKQQNVLKLAPHTAQVALVDSWTRPYSRQKAVYPLEWVKASKFWPSVSRVDNAYGDRNLVCSCVPVEEYAAKPEEVVA</sequence>
<evidence type="ECO:0000259" key="11">
    <source>
        <dbReference type="Pfam" id="PF21478"/>
    </source>
</evidence>
<comment type="similarity">
    <text evidence="3 8">Belongs to the GcvP family.</text>
</comment>
<dbReference type="AlphaFoldDB" id="A0A6C0GQB3"/>
<name>A0A6C0GQB3_9BACT</name>
<evidence type="ECO:0000256" key="3">
    <source>
        <dbReference type="ARBA" id="ARBA00010756"/>
    </source>
</evidence>
<accession>A0A6C0GQB3</accession>
<dbReference type="GO" id="GO:0016594">
    <property type="term" value="F:glycine binding"/>
    <property type="evidence" value="ECO:0007669"/>
    <property type="project" value="TreeGrafter"/>
</dbReference>
<dbReference type="Proteomes" id="UP000480178">
    <property type="component" value="Chromosome"/>
</dbReference>
<keyword evidence="5 8" id="KW-0663">Pyridoxal phosphate</keyword>
<dbReference type="FunFam" id="3.40.640.10:FF:000005">
    <property type="entry name" value="Glycine dehydrogenase (decarboxylating), mitochondrial"/>
    <property type="match status" value="1"/>
</dbReference>
<dbReference type="SUPFAM" id="SSF53383">
    <property type="entry name" value="PLP-dependent transferases"/>
    <property type="match status" value="2"/>
</dbReference>
<dbReference type="InterPro" id="IPR015421">
    <property type="entry name" value="PyrdxlP-dep_Trfase_major"/>
</dbReference>
<dbReference type="KEGG" id="rhoz:GXP67_28250"/>
<evidence type="ECO:0000313" key="13">
    <source>
        <dbReference type="Proteomes" id="UP000480178"/>
    </source>
</evidence>
<gene>
    <name evidence="8 12" type="primary">gcvP</name>
    <name evidence="12" type="ORF">GXP67_28250</name>
</gene>
<feature type="modified residue" description="N6-(pyridoxal phosphate)lysine" evidence="8 9">
    <location>
        <position position="711"/>
    </location>
</feature>
<dbReference type="Pfam" id="PF21478">
    <property type="entry name" value="GcvP2_C"/>
    <property type="match status" value="1"/>
</dbReference>
<evidence type="ECO:0000256" key="6">
    <source>
        <dbReference type="ARBA" id="ARBA00023002"/>
    </source>
</evidence>
<comment type="subunit">
    <text evidence="4 8">The glycine cleavage system is composed of four proteins: P, T, L and H.</text>
</comment>
<dbReference type="RefSeq" id="WP_162446246.1">
    <property type="nucleotide sequence ID" value="NZ_CP048222.1"/>
</dbReference>
<evidence type="ECO:0000256" key="5">
    <source>
        <dbReference type="ARBA" id="ARBA00022898"/>
    </source>
</evidence>
<dbReference type="PANTHER" id="PTHR11773:SF1">
    <property type="entry name" value="GLYCINE DEHYDROGENASE (DECARBOXYLATING), MITOCHONDRIAL"/>
    <property type="match status" value="1"/>
</dbReference>
<feature type="domain" description="Glycine cleavage system P-protein N-terminal" evidence="10">
    <location>
        <begin position="464"/>
        <end position="745"/>
    </location>
</feature>
<dbReference type="Pfam" id="PF02347">
    <property type="entry name" value="GDC-P"/>
    <property type="match status" value="2"/>
</dbReference>
<evidence type="ECO:0000256" key="8">
    <source>
        <dbReference type="HAMAP-Rule" id="MF_00711"/>
    </source>
</evidence>
<dbReference type="HAMAP" id="MF_00711">
    <property type="entry name" value="GcvP"/>
    <property type="match status" value="1"/>
</dbReference>
<dbReference type="InterPro" id="IPR003437">
    <property type="entry name" value="GcvP"/>
</dbReference>
<dbReference type="GO" id="GO:0019464">
    <property type="term" value="P:glycine decarboxylation via glycine cleavage system"/>
    <property type="evidence" value="ECO:0007669"/>
    <property type="project" value="UniProtKB-UniRule"/>
</dbReference>
<dbReference type="NCBIfam" id="NF003346">
    <property type="entry name" value="PRK04366.1"/>
    <property type="match status" value="1"/>
</dbReference>
<protein>
    <recommendedName>
        <fullName evidence="8">Glycine dehydrogenase (decarboxylating)</fullName>
        <ecNumber evidence="8">1.4.4.2</ecNumber>
    </recommendedName>
    <alternativeName>
        <fullName evidence="8">Glycine cleavage system P-protein</fullName>
    </alternativeName>
    <alternativeName>
        <fullName evidence="8">Glycine decarboxylase</fullName>
    </alternativeName>
    <alternativeName>
        <fullName evidence="8">Glycine dehydrogenase (aminomethyl-transferring)</fullName>
    </alternativeName>
</protein>
<dbReference type="InterPro" id="IPR015424">
    <property type="entry name" value="PyrdxlP-dep_Trfase"/>
</dbReference>
<feature type="domain" description="Glycine cleavage system P-protein N-terminal" evidence="10">
    <location>
        <begin position="14"/>
        <end position="443"/>
    </location>
</feature>
<dbReference type="InterPro" id="IPR049316">
    <property type="entry name" value="GDC-P_C"/>
</dbReference>
<reference evidence="12 13" key="1">
    <citation type="submission" date="2020-01" db="EMBL/GenBank/DDBJ databases">
        <authorList>
            <person name="Kim M.K."/>
        </authorList>
    </citation>
    <scope>NUCLEOTIDE SEQUENCE [LARGE SCALE GENOMIC DNA]</scope>
    <source>
        <strain evidence="12 13">172606-1</strain>
    </source>
</reference>
<evidence type="ECO:0000313" key="12">
    <source>
        <dbReference type="EMBL" id="QHT70265.1"/>
    </source>
</evidence>
<dbReference type="GO" id="GO:0005960">
    <property type="term" value="C:glycine cleavage complex"/>
    <property type="evidence" value="ECO:0007669"/>
    <property type="project" value="TreeGrafter"/>
</dbReference>
<evidence type="ECO:0000259" key="10">
    <source>
        <dbReference type="Pfam" id="PF02347"/>
    </source>
</evidence>
<evidence type="ECO:0000256" key="1">
    <source>
        <dbReference type="ARBA" id="ARBA00001933"/>
    </source>
</evidence>
<evidence type="ECO:0000256" key="9">
    <source>
        <dbReference type="PIRSR" id="PIRSR603437-50"/>
    </source>
</evidence>
<dbReference type="Gene3D" id="3.40.640.10">
    <property type="entry name" value="Type I PLP-dependent aspartate aminotransferase-like (Major domain)"/>
    <property type="match status" value="2"/>
</dbReference>
<dbReference type="InterPro" id="IPR015422">
    <property type="entry name" value="PyrdxlP-dep_Trfase_small"/>
</dbReference>
<comment type="catalytic activity">
    <reaction evidence="7 8">
        <text>N(6)-[(R)-lipoyl]-L-lysyl-[glycine-cleavage complex H protein] + glycine + H(+) = N(6)-[(R)-S(8)-aminomethyldihydrolipoyl]-L-lysyl-[glycine-cleavage complex H protein] + CO2</text>
        <dbReference type="Rhea" id="RHEA:24304"/>
        <dbReference type="Rhea" id="RHEA-COMP:10494"/>
        <dbReference type="Rhea" id="RHEA-COMP:10495"/>
        <dbReference type="ChEBI" id="CHEBI:15378"/>
        <dbReference type="ChEBI" id="CHEBI:16526"/>
        <dbReference type="ChEBI" id="CHEBI:57305"/>
        <dbReference type="ChEBI" id="CHEBI:83099"/>
        <dbReference type="ChEBI" id="CHEBI:83143"/>
        <dbReference type="EC" id="1.4.4.2"/>
    </reaction>
</comment>
<dbReference type="EMBL" id="CP048222">
    <property type="protein sequence ID" value="QHT70265.1"/>
    <property type="molecule type" value="Genomic_DNA"/>
</dbReference>
<feature type="domain" description="Glycine dehydrogenase C-terminal" evidence="11">
    <location>
        <begin position="783"/>
        <end position="903"/>
    </location>
</feature>
<evidence type="ECO:0000256" key="4">
    <source>
        <dbReference type="ARBA" id="ARBA00011690"/>
    </source>
</evidence>
<dbReference type="EC" id="1.4.4.2" evidence="8"/>
<dbReference type="CDD" id="cd00613">
    <property type="entry name" value="GDC-P"/>
    <property type="match status" value="2"/>
</dbReference>
<dbReference type="GO" id="GO:0004375">
    <property type="term" value="F:glycine dehydrogenase (decarboxylating) activity"/>
    <property type="evidence" value="ECO:0007669"/>
    <property type="project" value="UniProtKB-EC"/>
</dbReference>
<dbReference type="Gene3D" id="3.90.1150.10">
    <property type="entry name" value="Aspartate Aminotransferase, domain 1"/>
    <property type="match status" value="2"/>
</dbReference>
<dbReference type="GO" id="GO:0030170">
    <property type="term" value="F:pyridoxal phosphate binding"/>
    <property type="evidence" value="ECO:0007669"/>
    <property type="project" value="TreeGrafter"/>
</dbReference>
<dbReference type="InterPro" id="IPR020581">
    <property type="entry name" value="GDC_P"/>
</dbReference>
<dbReference type="GO" id="GO:0005829">
    <property type="term" value="C:cytosol"/>
    <property type="evidence" value="ECO:0007669"/>
    <property type="project" value="TreeGrafter"/>
</dbReference>